<dbReference type="Proteomes" id="UP000265703">
    <property type="component" value="Unassembled WGS sequence"/>
</dbReference>
<dbReference type="PANTHER" id="PTHR35871">
    <property type="entry name" value="EXPRESSED PROTEIN"/>
    <property type="match status" value="1"/>
</dbReference>
<comment type="caution">
    <text evidence="1">The sequence shown here is derived from an EMBL/GenBank/DDBJ whole genome shotgun (WGS) entry which is preliminary data.</text>
</comment>
<evidence type="ECO:0000313" key="2">
    <source>
        <dbReference type="Proteomes" id="UP000265703"/>
    </source>
</evidence>
<dbReference type="PANTHER" id="PTHR35871:SF1">
    <property type="entry name" value="CXC1-LIKE CYSTEINE CLUSTER ASSOCIATED WITH KDZ TRANSPOSASES DOMAIN-CONTAINING PROTEIN"/>
    <property type="match status" value="1"/>
</dbReference>
<reference evidence="1 2" key="1">
    <citation type="submission" date="2018-06" db="EMBL/GenBank/DDBJ databases">
        <title>Comparative genomics reveals the genomic features of Rhizophagus irregularis, R. cerebriforme, R. diaphanum and Gigaspora rosea, and their symbiotic lifestyle signature.</title>
        <authorList>
            <person name="Morin E."/>
            <person name="San Clemente H."/>
            <person name="Chen E.C.H."/>
            <person name="De La Providencia I."/>
            <person name="Hainaut M."/>
            <person name="Kuo A."/>
            <person name="Kohler A."/>
            <person name="Murat C."/>
            <person name="Tang N."/>
            <person name="Roy S."/>
            <person name="Loubradou J."/>
            <person name="Henrissat B."/>
            <person name="Grigoriev I.V."/>
            <person name="Corradi N."/>
            <person name="Roux C."/>
            <person name="Martin F.M."/>
        </authorList>
    </citation>
    <scope>NUCLEOTIDE SEQUENCE [LARGE SCALE GENOMIC DNA]</scope>
    <source>
        <strain evidence="1 2">DAOM 227022</strain>
    </source>
</reference>
<sequence length="226" mass="26309">MKASMEAMRLVFIGGGPYKARSIRYWANYWLHYNHLPVNHQGKHKKTIRLIDDEDIAEKCHTWIRSQEKNHWCGNCNTLVECAWLFFSIPKISYEKNMAKYEGENIEWTPPTLELNDKEGNGRSIMVNEFLSEECGQLKLNTQQHQENPSIPKEARTYLQPGKGREGFWTTFKSDALVVSRMNLKPRGKQPKMRDTIFGLNNQHQSMVNENGKPKGMKQILIERGL</sequence>
<gene>
    <name evidence="1" type="ORF">C1645_815245</name>
</gene>
<keyword evidence="2" id="KW-1185">Reference proteome</keyword>
<name>A0A397TNG2_9GLOM</name>
<protein>
    <submittedName>
        <fullName evidence="1">Uncharacterized protein</fullName>
    </submittedName>
</protein>
<accession>A0A397TNG2</accession>
<organism evidence="1 2">
    <name type="scientific">Glomus cerebriforme</name>
    <dbReference type="NCBI Taxonomy" id="658196"/>
    <lineage>
        <taxon>Eukaryota</taxon>
        <taxon>Fungi</taxon>
        <taxon>Fungi incertae sedis</taxon>
        <taxon>Mucoromycota</taxon>
        <taxon>Glomeromycotina</taxon>
        <taxon>Glomeromycetes</taxon>
        <taxon>Glomerales</taxon>
        <taxon>Glomeraceae</taxon>
        <taxon>Glomus</taxon>
    </lineage>
</organism>
<dbReference type="OrthoDB" id="2431949at2759"/>
<evidence type="ECO:0000313" key="1">
    <source>
        <dbReference type="EMBL" id="RIA96561.1"/>
    </source>
</evidence>
<dbReference type="AlphaFoldDB" id="A0A397TNG2"/>
<proteinExistence type="predicted"/>
<dbReference type="EMBL" id="QKYT01000043">
    <property type="protein sequence ID" value="RIA96561.1"/>
    <property type="molecule type" value="Genomic_DNA"/>
</dbReference>